<evidence type="ECO:0000256" key="1">
    <source>
        <dbReference type="SAM" id="MobiDB-lite"/>
    </source>
</evidence>
<feature type="compositionally biased region" description="Basic residues" evidence="1">
    <location>
        <begin position="1"/>
        <end position="11"/>
    </location>
</feature>
<feature type="region of interest" description="Disordered" evidence="1">
    <location>
        <begin position="1"/>
        <end position="98"/>
    </location>
</feature>
<name>A0A5E4B6K6_MARMO</name>
<accession>A0A5E4B6K6</accession>
<reference evidence="2" key="1">
    <citation type="submission" date="2019-04" db="EMBL/GenBank/DDBJ databases">
        <authorList>
            <person name="Alioto T."/>
            <person name="Alioto T."/>
        </authorList>
    </citation>
    <scope>NUCLEOTIDE SEQUENCE [LARGE SCALE GENOMIC DNA]</scope>
</reference>
<feature type="non-terminal residue" evidence="2">
    <location>
        <position position="1"/>
    </location>
</feature>
<keyword evidence="3" id="KW-1185">Reference proteome</keyword>
<dbReference type="Proteomes" id="UP000335636">
    <property type="component" value="Unassembled WGS sequence"/>
</dbReference>
<evidence type="ECO:0000313" key="2">
    <source>
        <dbReference type="EMBL" id="VTJ65328.1"/>
    </source>
</evidence>
<evidence type="ECO:0000313" key="3">
    <source>
        <dbReference type="Proteomes" id="UP000335636"/>
    </source>
</evidence>
<feature type="non-terminal residue" evidence="2">
    <location>
        <position position="98"/>
    </location>
</feature>
<protein>
    <submittedName>
        <fullName evidence="2">Uncharacterized protein</fullName>
    </submittedName>
</protein>
<feature type="compositionally biased region" description="Low complexity" evidence="1">
    <location>
        <begin position="32"/>
        <end position="44"/>
    </location>
</feature>
<comment type="caution">
    <text evidence="2">The sequence shown here is derived from an EMBL/GenBank/DDBJ whole genome shotgun (WGS) entry which is preliminary data.</text>
</comment>
<gene>
    <name evidence="2" type="ORF">MONAX_5E019588</name>
</gene>
<dbReference type="AlphaFoldDB" id="A0A5E4B6K6"/>
<proteinExistence type="predicted"/>
<dbReference type="EMBL" id="CABDUW010000303">
    <property type="protein sequence ID" value="VTJ65328.1"/>
    <property type="molecule type" value="Genomic_DNA"/>
</dbReference>
<sequence length="98" mass="10255">SRRAAPSRRRAVLLQLRPPFNRPSGPLPPAPDAARPRCAGDPASRAPPRPACCGRAPPREPGRTPRPQVGARSTPLPGAPCNFTEPRKPGSRAASAGL</sequence>
<organism evidence="2 3">
    <name type="scientific">Marmota monax</name>
    <name type="common">Woodchuck</name>
    <dbReference type="NCBI Taxonomy" id="9995"/>
    <lineage>
        <taxon>Eukaryota</taxon>
        <taxon>Metazoa</taxon>
        <taxon>Chordata</taxon>
        <taxon>Craniata</taxon>
        <taxon>Vertebrata</taxon>
        <taxon>Euteleostomi</taxon>
        <taxon>Mammalia</taxon>
        <taxon>Eutheria</taxon>
        <taxon>Euarchontoglires</taxon>
        <taxon>Glires</taxon>
        <taxon>Rodentia</taxon>
        <taxon>Sciuromorpha</taxon>
        <taxon>Sciuridae</taxon>
        <taxon>Xerinae</taxon>
        <taxon>Marmotini</taxon>
        <taxon>Marmota</taxon>
    </lineage>
</organism>